<accession>A0A699RHL3</accession>
<feature type="non-terminal residue" evidence="1">
    <location>
        <position position="1"/>
    </location>
</feature>
<comment type="caution">
    <text evidence="1">The sequence shown here is derived from an EMBL/GenBank/DDBJ whole genome shotgun (WGS) entry which is preliminary data.</text>
</comment>
<sequence length="137" mass="15616">REDLELLDENGEGLELLENHSLDFVKLVEAVCDDKLDEVIVGGYGTHLGAIGGVEEFIKNSVKKNGSEVLEMECSVVDESEVKNNIKKEEGFEDVRKDKWADWRELFFKGSGNGYEIYSYKFAAQLVVEKEEKVYSW</sequence>
<reference evidence="1" key="1">
    <citation type="journal article" date="2019" name="Sci. Rep.">
        <title>Draft genome of Tanacetum cinerariifolium, the natural source of mosquito coil.</title>
        <authorList>
            <person name="Yamashiro T."/>
            <person name="Shiraishi A."/>
            <person name="Satake H."/>
            <person name="Nakayama K."/>
        </authorList>
    </citation>
    <scope>NUCLEOTIDE SEQUENCE</scope>
</reference>
<organism evidence="1">
    <name type="scientific">Tanacetum cinerariifolium</name>
    <name type="common">Dalmatian daisy</name>
    <name type="synonym">Chrysanthemum cinerariifolium</name>
    <dbReference type="NCBI Taxonomy" id="118510"/>
    <lineage>
        <taxon>Eukaryota</taxon>
        <taxon>Viridiplantae</taxon>
        <taxon>Streptophyta</taxon>
        <taxon>Embryophyta</taxon>
        <taxon>Tracheophyta</taxon>
        <taxon>Spermatophyta</taxon>
        <taxon>Magnoliopsida</taxon>
        <taxon>eudicotyledons</taxon>
        <taxon>Gunneridae</taxon>
        <taxon>Pentapetalae</taxon>
        <taxon>asterids</taxon>
        <taxon>campanulids</taxon>
        <taxon>Asterales</taxon>
        <taxon>Asteraceae</taxon>
        <taxon>Asteroideae</taxon>
        <taxon>Anthemideae</taxon>
        <taxon>Anthemidinae</taxon>
        <taxon>Tanacetum</taxon>
    </lineage>
</organism>
<dbReference type="AlphaFoldDB" id="A0A699RHL3"/>
<feature type="non-terminal residue" evidence="1">
    <location>
        <position position="137"/>
    </location>
</feature>
<gene>
    <name evidence="1" type="ORF">Tci_856527</name>
</gene>
<evidence type="ECO:0000313" key="1">
    <source>
        <dbReference type="EMBL" id="GFC84557.1"/>
    </source>
</evidence>
<dbReference type="EMBL" id="BKCJ011095206">
    <property type="protein sequence ID" value="GFC84557.1"/>
    <property type="molecule type" value="Genomic_DNA"/>
</dbReference>
<name>A0A699RHL3_TANCI</name>
<proteinExistence type="predicted"/>
<protein>
    <submittedName>
        <fullName evidence="1">Uncharacterized protein</fullName>
    </submittedName>
</protein>